<evidence type="ECO:0000313" key="3">
    <source>
        <dbReference type="Proteomes" id="UP001140091"/>
    </source>
</evidence>
<dbReference type="PROSITE" id="PS00109">
    <property type="entry name" value="PROTEIN_KINASE_TYR"/>
    <property type="match status" value="1"/>
</dbReference>
<dbReference type="Pfam" id="PF17667">
    <property type="entry name" value="Pkinase_fungal"/>
    <property type="match status" value="1"/>
</dbReference>
<dbReference type="OrthoDB" id="5584477at2759"/>
<dbReference type="InterPro" id="IPR011009">
    <property type="entry name" value="Kinase-like_dom_sf"/>
</dbReference>
<gene>
    <name evidence="2" type="ORF">H1R20_g3244</name>
</gene>
<dbReference type="InterPro" id="IPR008266">
    <property type="entry name" value="Tyr_kinase_AS"/>
</dbReference>
<dbReference type="GO" id="GO:0004672">
    <property type="term" value="F:protein kinase activity"/>
    <property type="evidence" value="ECO:0007669"/>
    <property type="project" value="InterPro"/>
</dbReference>
<dbReference type="Proteomes" id="UP001140091">
    <property type="component" value="Unassembled WGS sequence"/>
</dbReference>
<name>A0A9W8ML01_9AGAR</name>
<evidence type="ECO:0000259" key="1">
    <source>
        <dbReference type="Pfam" id="PF17667"/>
    </source>
</evidence>
<dbReference type="SUPFAM" id="SSF56112">
    <property type="entry name" value="Protein kinase-like (PK-like)"/>
    <property type="match status" value="1"/>
</dbReference>
<keyword evidence="3" id="KW-1185">Reference proteome</keyword>
<dbReference type="PANTHER" id="PTHR38248">
    <property type="entry name" value="FUNK1 6"/>
    <property type="match status" value="1"/>
</dbReference>
<dbReference type="AlphaFoldDB" id="A0A9W8ML01"/>
<dbReference type="EMBL" id="JANBPK010000732">
    <property type="protein sequence ID" value="KAJ2933847.1"/>
    <property type="molecule type" value="Genomic_DNA"/>
</dbReference>
<sequence>MISQDLGDNIPEAPSSWAESLYKDLSTTGAIQNFLDGGSEYCNGRWTKIPKAPKVNSELYHPICCIVNSVIQRLGTSGASNGREAVVGEPTRGATGGTEQYVGPDIAIKATGPSFSIVKGRLTAFTNVAAYFDVKLDSEVDDVWSHLAQMSEHAKHIFIGQPNRFYVRSMLVTEHSARLFHFDRSGALYTLPFNFHEDPHTFIRLILGLSSLDERILGLDDSIRWTTAADGTKNGGTLTTIGPDKTIVTYELVLGEDPFIRPTLRGRGTTCWAAKNSEGQRFIVKDYWVTDKCTSEFKLLQAVKGLRGICHMVSYEKDRAQTQDFRGDISSFKKGAFQNLASVRIVMKAYGSTIEHFTSIEQVLAALRDAITAHKALLSRNIIHRDVSPNNILLPADPEDDERGVLIDLDMAFKTDEMVSKTLIDHRLGTRMFQSFMVLKSCELSAEYLPPHDYLDDLESFFWIFTYILLTFKPNGNRMPRSSYLESTVLAWTGDNASIICDHKWKFLNSPRTIPEARRAIDSGWHCIYDDLFLGFRAFAREVSFAKDSLVYEESSDGSPAPDRFASILDKVDHHYARVIGLFDAALKKLQKSVAVAVSAPKADAVSCCSGSQSTTSDPVVSESTSVVTSATSLQDFQPVNPP</sequence>
<feature type="non-terminal residue" evidence="2">
    <location>
        <position position="1"/>
    </location>
</feature>
<dbReference type="PANTHER" id="PTHR38248:SF2">
    <property type="entry name" value="FUNK1 11"/>
    <property type="match status" value="1"/>
</dbReference>
<comment type="caution">
    <text evidence="2">The sequence shown here is derived from an EMBL/GenBank/DDBJ whole genome shotgun (WGS) entry which is preliminary data.</text>
</comment>
<dbReference type="InterPro" id="IPR040976">
    <property type="entry name" value="Pkinase_fungal"/>
</dbReference>
<dbReference type="Gene3D" id="1.10.510.10">
    <property type="entry name" value="Transferase(Phosphotransferase) domain 1"/>
    <property type="match status" value="1"/>
</dbReference>
<proteinExistence type="predicted"/>
<feature type="domain" description="Fungal-type protein kinase" evidence="1">
    <location>
        <begin position="122"/>
        <end position="468"/>
    </location>
</feature>
<organism evidence="2 3">
    <name type="scientific">Candolleomyces eurysporus</name>
    <dbReference type="NCBI Taxonomy" id="2828524"/>
    <lineage>
        <taxon>Eukaryota</taxon>
        <taxon>Fungi</taxon>
        <taxon>Dikarya</taxon>
        <taxon>Basidiomycota</taxon>
        <taxon>Agaricomycotina</taxon>
        <taxon>Agaricomycetes</taxon>
        <taxon>Agaricomycetidae</taxon>
        <taxon>Agaricales</taxon>
        <taxon>Agaricineae</taxon>
        <taxon>Psathyrellaceae</taxon>
        <taxon>Candolleomyces</taxon>
    </lineage>
</organism>
<protein>
    <recommendedName>
        <fullName evidence="1">Fungal-type protein kinase domain-containing protein</fullName>
    </recommendedName>
</protein>
<reference evidence="2" key="1">
    <citation type="submission" date="2022-06" db="EMBL/GenBank/DDBJ databases">
        <title>Genome Sequence of Candolleomyces eurysporus.</title>
        <authorList>
            <person name="Buettner E."/>
        </authorList>
    </citation>
    <scope>NUCLEOTIDE SEQUENCE</scope>
    <source>
        <strain evidence="2">VTCC 930004</strain>
    </source>
</reference>
<accession>A0A9W8ML01</accession>
<evidence type="ECO:0000313" key="2">
    <source>
        <dbReference type="EMBL" id="KAJ2933847.1"/>
    </source>
</evidence>